<evidence type="ECO:0000313" key="1">
    <source>
        <dbReference type="EMBL" id="KAG8464328.1"/>
    </source>
</evidence>
<dbReference type="InterPro" id="IPR050275">
    <property type="entry name" value="PGM_Phosphatase"/>
</dbReference>
<dbReference type="EMBL" id="JAGTXO010000013">
    <property type="protein sequence ID" value="KAG8464328.1"/>
    <property type="molecule type" value="Genomic_DNA"/>
</dbReference>
<dbReference type="InterPro" id="IPR029033">
    <property type="entry name" value="His_PPase_superfam"/>
</dbReference>
<dbReference type="Proteomes" id="UP000751190">
    <property type="component" value="Unassembled WGS sequence"/>
</dbReference>
<dbReference type="OMA" id="CERIRAH"/>
<reference evidence="1" key="1">
    <citation type="submission" date="2021-05" db="EMBL/GenBank/DDBJ databases">
        <title>The genome of the haptophyte Pavlova lutheri (Diacronema luteri, Pavlovales) - a model for lipid biosynthesis in eukaryotic algae.</title>
        <authorList>
            <person name="Hulatt C.J."/>
            <person name="Posewitz M.C."/>
        </authorList>
    </citation>
    <scope>NUCLEOTIDE SEQUENCE</scope>
    <source>
        <strain evidence="1">NIVA-4/92</strain>
    </source>
</reference>
<name>A0A8J5XCV5_DIALT</name>
<dbReference type="PANTHER" id="PTHR48100">
    <property type="entry name" value="BROAD-SPECIFICITY PHOSPHATASE YOR283W-RELATED"/>
    <property type="match status" value="1"/>
</dbReference>
<dbReference type="SUPFAM" id="SSF53254">
    <property type="entry name" value="Phosphoglycerate mutase-like"/>
    <property type="match status" value="1"/>
</dbReference>
<keyword evidence="2" id="KW-1185">Reference proteome</keyword>
<protein>
    <recommendedName>
        <fullName evidence="3">Phosphoglycerate mutase</fullName>
    </recommendedName>
</protein>
<evidence type="ECO:0000313" key="2">
    <source>
        <dbReference type="Proteomes" id="UP000751190"/>
    </source>
</evidence>
<evidence type="ECO:0008006" key="3">
    <source>
        <dbReference type="Google" id="ProtNLM"/>
    </source>
</evidence>
<dbReference type="Pfam" id="PF00300">
    <property type="entry name" value="His_Phos_1"/>
    <property type="match status" value="1"/>
</dbReference>
<organism evidence="1 2">
    <name type="scientific">Diacronema lutheri</name>
    <name type="common">Unicellular marine alga</name>
    <name type="synonym">Monochrysis lutheri</name>
    <dbReference type="NCBI Taxonomy" id="2081491"/>
    <lineage>
        <taxon>Eukaryota</taxon>
        <taxon>Haptista</taxon>
        <taxon>Haptophyta</taxon>
        <taxon>Pavlovophyceae</taxon>
        <taxon>Pavlovales</taxon>
        <taxon>Pavlovaceae</taxon>
        <taxon>Diacronema</taxon>
    </lineage>
</organism>
<dbReference type="CDD" id="cd07067">
    <property type="entry name" value="HP_PGM_like"/>
    <property type="match status" value="1"/>
</dbReference>
<sequence length="215" mass="24225">MAKDLAREERTTKRIALLRHGQGYHNMARGGISWLGNVLFTQDVTLDPIGQKQADTLCERIRAHPDDPLRRVDVVLCSPLSRTIETATRVFVPAHHPPLELSPLCSERCLSTCDRGLPQAALIARWPHVKEWAGLAEMPEVWWPATRSWLQEYDPTDRMRELTAMLARRPEQTIALVGHAGIFASLTGRRLRNCEVLWCDLVDVEGSPAVLVPRA</sequence>
<gene>
    <name evidence="1" type="ORF">KFE25_003391</name>
</gene>
<dbReference type="AlphaFoldDB" id="A0A8J5XCV5"/>
<dbReference type="InterPro" id="IPR013078">
    <property type="entry name" value="His_Pase_superF_clade-1"/>
</dbReference>
<dbReference type="GO" id="GO:0016791">
    <property type="term" value="F:phosphatase activity"/>
    <property type="evidence" value="ECO:0007669"/>
    <property type="project" value="TreeGrafter"/>
</dbReference>
<dbReference type="SMART" id="SM00855">
    <property type="entry name" value="PGAM"/>
    <property type="match status" value="1"/>
</dbReference>
<accession>A0A8J5XCV5</accession>
<dbReference type="PANTHER" id="PTHR48100:SF1">
    <property type="entry name" value="HISTIDINE PHOSPHATASE FAMILY PROTEIN-RELATED"/>
    <property type="match status" value="1"/>
</dbReference>
<comment type="caution">
    <text evidence="1">The sequence shown here is derived from an EMBL/GenBank/DDBJ whole genome shotgun (WGS) entry which is preliminary data.</text>
</comment>
<dbReference type="Gene3D" id="3.40.50.1240">
    <property type="entry name" value="Phosphoglycerate mutase-like"/>
    <property type="match status" value="1"/>
</dbReference>
<dbReference type="OrthoDB" id="496981at2759"/>
<proteinExistence type="predicted"/>
<dbReference type="GO" id="GO:0005737">
    <property type="term" value="C:cytoplasm"/>
    <property type="evidence" value="ECO:0007669"/>
    <property type="project" value="TreeGrafter"/>
</dbReference>